<proteinExistence type="predicted"/>
<organism evidence="2 3">
    <name type="scientific">Kwoniella shivajii</name>
    <dbReference type="NCBI Taxonomy" id="564305"/>
    <lineage>
        <taxon>Eukaryota</taxon>
        <taxon>Fungi</taxon>
        <taxon>Dikarya</taxon>
        <taxon>Basidiomycota</taxon>
        <taxon>Agaricomycotina</taxon>
        <taxon>Tremellomycetes</taxon>
        <taxon>Tremellales</taxon>
        <taxon>Cryptococcaceae</taxon>
        <taxon>Kwoniella</taxon>
    </lineage>
</organism>
<name>A0ABZ1CSK0_9TREE</name>
<dbReference type="PANTHER" id="PTHR11895">
    <property type="entry name" value="TRANSAMIDASE"/>
    <property type="match status" value="1"/>
</dbReference>
<gene>
    <name evidence="2" type="ORF">IL334_001538</name>
</gene>
<dbReference type="InterPro" id="IPR023631">
    <property type="entry name" value="Amidase_dom"/>
</dbReference>
<dbReference type="InterPro" id="IPR036928">
    <property type="entry name" value="AS_sf"/>
</dbReference>
<dbReference type="PANTHER" id="PTHR11895:SF7">
    <property type="entry name" value="GLUTAMYL-TRNA(GLN) AMIDOTRANSFERASE SUBUNIT A, MITOCHONDRIAL"/>
    <property type="match status" value="1"/>
</dbReference>
<dbReference type="InterPro" id="IPR000120">
    <property type="entry name" value="Amidase"/>
</dbReference>
<dbReference type="Proteomes" id="UP001329825">
    <property type="component" value="Chromosome 2"/>
</dbReference>
<dbReference type="Gene3D" id="3.90.1300.10">
    <property type="entry name" value="Amidase signature (AS) domain"/>
    <property type="match status" value="1"/>
</dbReference>
<protein>
    <recommendedName>
        <fullName evidence="1">Amidase domain-containing protein</fullName>
    </recommendedName>
</protein>
<evidence type="ECO:0000259" key="1">
    <source>
        <dbReference type="Pfam" id="PF01425"/>
    </source>
</evidence>
<dbReference type="SUPFAM" id="SSF75304">
    <property type="entry name" value="Amidase signature (AS) enzymes"/>
    <property type="match status" value="1"/>
</dbReference>
<feature type="domain" description="Amidase" evidence="1">
    <location>
        <begin position="32"/>
        <end position="420"/>
    </location>
</feature>
<reference evidence="2 3" key="1">
    <citation type="submission" date="2024-01" db="EMBL/GenBank/DDBJ databases">
        <title>Comparative genomics of Cryptococcus and Kwoniella reveals pathogenesis evolution and contrasting modes of karyotype evolution via chromosome fusion or intercentromeric recombination.</title>
        <authorList>
            <person name="Coelho M.A."/>
            <person name="David-Palma M."/>
            <person name="Shea T."/>
            <person name="Bowers K."/>
            <person name="McGinley-Smith S."/>
            <person name="Mohammad A.W."/>
            <person name="Gnirke A."/>
            <person name="Yurkov A.M."/>
            <person name="Nowrousian M."/>
            <person name="Sun S."/>
            <person name="Cuomo C.A."/>
            <person name="Heitman J."/>
        </authorList>
    </citation>
    <scope>NUCLEOTIDE SEQUENCE [LARGE SCALE GENOMIC DNA]</scope>
    <source>
        <strain evidence="2">CBS 11374</strain>
    </source>
</reference>
<sequence>MGISSNYLTATETIALVAQGQLTVEQLALDHLSRYDERDPVVHAWAYVDRERILREAKRLDGIPKEQRGPLHGVVLGVKDMMNMPTQSGSPIYKDSRPNVDAGCVAICRAAGALIFGKTHTTEFACSNVGPPGCSNPYDAERTPGGSSSGSAAAVRDFQCSLALGTQTGGSIIRPASYNGVFAIKPTWNAISTYGLKPYATTLDTVGFFARSIEDLQLLSKVFNINSDIPLSPTIKPLASSKFAFVKTDQWINPTPELQSAWERSASLLREAGAEVIDLELPSEFIGISRGSAWTINQAEGRISFQYEWLNHPDLLGDLVKSHLDSRNTVTQKQLVEAYDKVSSLRPIIDKIASQYDAIITPSVESEATIGLGFTGSPRYNAMWTALHVPCVNIPGFASENGMPIGLTLLGPRFNDERLLQVADTVAKVWVGVDQAKLNLIPAPEGALQCKV</sequence>
<evidence type="ECO:0000313" key="2">
    <source>
        <dbReference type="EMBL" id="WRT64605.1"/>
    </source>
</evidence>
<dbReference type="Pfam" id="PF01425">
    <property type="entry name" value="Amidase"/>
    <property type="match status" value="1"/>
</dbReference>
<dbReference type="EMBL" id="CP141882">
    <property type="protein sequence ID" value="WRT64605.1"/>
    <property type="molecule type" value="Genomic_DNA"/>
</dbReference>
<keyword evidence="3" id="KW-1185">Reference proteome</keyword>
<dbReference type="GeneID" id="87953669"/>
<accession>A0ABZ1CSK0</accession>
<evidence type="ECO:0000313" key="3">
    <source>
        <dbReference type="Proteomes" id="UP001329825"/>
    </source>
</evidence>
<dbReference type="RefSeq" id="XP_062789345.1">
    <property type="nucleotide sequence ID" value="XM_062933294.1"/>
</dbReference>